<evidence type="ECO:0000256" key="4">
    <source>
        <dbReference type="SAM" id="MobiDB-lite"/>
    </source>
</evidence>
<dbReference type="STRING" id="102285.A0A0R3TRN5"/>
<evidence type="ECO:0000256" key="1">
    <source>
        <dbReference type="ARBA" id="ARBA00022737"/>
    </source>
</evidence>
<proteinExistence type="predicted"/>
<dbReference type="WBParaSite" id="HNAJ_0001026001-mRNA-1">
    <property type="protein sequence ID" value="HNAJ_0001026001-mRNA-1"/>
    <property type="gene ID" value="HNAJ_0001026001"/>
</dbReference>
<evidence type="ECO:0000256" key="3">
    <source>
        <dbReference type="PROSITE-ProRule" id="PRU00176"/>
    </source>
</evidence>
<evidence type="ECO:0000259" key="5">
    <source>
        <dbReference type="PROSITE" id="PS50102"/>
    </source>
</evidence>
<keyword evidence="1" id="KW-0677">Repeat</keyword>
<feature type="region of interest" description="Disordered" evidence="4">
    <location>
        <begin position="517"/>
        <end position="598"/>
    </location>
</feature>
<name>A0A0R3TRN5_RODNA</name>
<gene>
    <name evidence="6" type="ORF">HNAJ_LOCUS10255</name>
</gene>
<dbReference type="InterPro" id="IPR012677">
    <property type="entry name" value="Nucleotide-bd_a/b_plait_sf"/>
</dbReference>
<dbReference type="Proteomes" id="UP000278807">
    <property type="component" value="Unassembled WGS sequence"/>
</dbReference>
<feature type="compositionally biased region" description="Basic and acidic residues" evidence="4">
    <location>
        <begin position="780"/>
        <end position="798"/>
    </location>
</feature>
<evidence type="ECO:0000256" key="2">
    <source>
        <dbReference type="ARBA" id="ARBA00022884"/>
    </source>
</evidence>
<keyword evidence="2 3" id="KW-0694">RNA-binding</keyword>
<dbReference type="EMBL" id="UZAE01012954">
    <property type="protein sequence ID" value="VDO07535.1"/>
    <property type="molecule type" value="Genomic_DNA"/>
</dbReference>
<dbReference type="CDD" id="cd00590">
    <property type="entry name" value="RRM_SF"/>
    <property type="match status" value="2"/>
</dbReference>
<feature type="domain" description="RRM" evidence="5">
    <location>
        <begin position="206"/>
        <end position="283"/>
    </location>
</feature>
<feature type="region of interest" description="Disordered" evidence="4">
    <location>
        <begin position="673"/>
        <end position="693"/>
    </location>
</feature>
<feature type="region of interest" description="Disordered" evidence="4">
    <location>
        <begin position="397"/>
        <end position="433"/>
    </location>
</feature>
<protein>
    <submittedName>
        <fullName evidence="8">RRM domain-containing protein</fullName>
    </submittedName>
</protein>
<feature type="region of interest" description="Disordered" evidence="4">
    <location>
        <begin position="751"/>
        <end position="826"/>
    </location>
</feature>
<evidence type="ECO:0000313" key="6">
    <source>
        <dbReference type="EMBL" id="VDO07535.1"/>
    </source>
</evidence>
<accession>A0A0R3TRN5</accession>
<feature type="compositionally biased region" description="Basic residues" evidence="4">
    <location>
        <begin position="414"/>
        <end position="425"/>
    </location>
</feature>
<dbReference type="GO" id="GO:0003723">
    <property type="term" value="F:RNA binding"/>
    <property type="evidence" value="ECO:0007669"/>
    <property type="project" value="UniProtKB-UniRule"/>
</dbReference>
<sequence>MSYPNQWSSNTMIPPGTNISAQSETLQNTAIFNPFQPNTSLRQPSLQVQLNQAQNPTGFCPPGAFSFLYPPFMAAALAAQSNTAAVQSGQGPRFGIPQPSPGANAAAAALRGPALLTAPTGIQGTVTPQQPQGAPGALYFPGIHLAPAFPGAPTAPSFPHGAPLSQQHSGSFLSSSLRNYEPLKHFGGPGPILNHKKNKSMTTSKTNLYITGLSESDTDETVRALVEDVVHPKSCKAMLLNGKCKGSGFIDCVTAEDAVKALNHLTEISRNGGRQLVVKYALENEKDSYNIYVRNLPKTNFSKDALMSLFTPYGQVTSVKLLETEGVFTGIGFVRFASAEQARHAVESVNEKRYILCEPDVANGNVTMKPVTCKLADKADPKRRAAAVAAAAATAMSGGNIPPTAASPSACRQNKLHNSRPHGVHGGHPQQQQILSQASQGAFDMHLQGQQVAAAAAAQNQQAQNMANALATLNQNHQIPPGLIYQTGMVQDAATNMFAAAVAGGYLPPTPAPNGLRGAIPNLLQSPPRLATAPNDTGSNLPAGGTTPCTTNSSNSTGLLEMPSQSSPGGDQSQQQAVSQQQLLQQQQVAAVNGHSPSPAVDSRYAHMAAAFAAANNAMIYPPSSHQFPRVSSQQPLVQSTYSIANPHQTQQNPYAQPPNAVDLMAEQLQSLSLGGGGRQPQAGQPGGQQPAAFYPADWQAAAMAAAAGFQTGLPTTGSYQPVTSGSDAAYVDQTLALLNSYVAPQLLQTQQPPVASTHSPPATATQQVGEGLGNEEVEKEPTTKSEIESATKEELKKTAGGKVGGEEGGMGSAEEEKQQSSPSSS</sequence>
<dbReference type="InterPro" id="IPR035979">
    <property type="entry name" value="RBD_domain_sf"/>
</dbReference>
<dbReference type="AlphaFoldDB" id="A0A0R3TRN5"/>
<dbReference type="OrthoDB" id="271725at2759"/>
<feature type="compositionally biased region" description="Gly residues" evidence="4">
    <location>
        <begin position="802"/>
        <end position="812"/>
    </location>
</feature>
<evidence type="ECO:0000313" key="8">
    <source>
        <dbReference type="WBParaSite" id="HNAJ_0001026001-mRNA-1"/>
    </source>
</evidence>
<reference evidence="6 7" key="2">
    <citation type="submission" date="2018-11" db="EMBL/GenBank/DDBJ databases">
        <authorList>
            <consortium name="Pathogen Informatics"/>
        </authorList>
    </citation>
    <scope>NUCLEOTIDE SEQUENCE [LARGE SCALE GENOMIC DNA]</scope>
</reference>
<dbReference type="PROSITE" id="PS50102">
    <property type="entry name" value="RRM"/>
    <property type="match status" value="2"/>
</dbReference>
<organism evidence="8">
    <name type="scientific">Rodentolepis nana</name>
    <name type="common">Dwarf tapeworm</name>
    <name type="synonym">Hymenolepis nana</name>
    <dbReference type="NCBI Taxonomy" id="102285"/>
    <lineage>
        <taxon>Eukaryota</taxon>
        <taxon>Metazoa</taxon>
        <taxon>Spiralia</taxon>
        <taxon>Lophotrochozoa</taxon>
        <taxon>Platyhelminthes</taxon>
        <taxon>Cestoda</taxon>
        <taxon>Eucestoda</taxon>
        <taxon>Cyclophyllidea</taxon>
        <taxon>Hymenolepididae</taxon>
        <taxon>Rodentolepis</taxon>
    </lineage>
</organism>
<feature type="compositionally biased region" description="Polar residues" evidence="4">
    <location>
        <begin position="751"/>
        <end position="769"/>
    </location>
</feature>
<keyword evidence="7" id="KW-1185">Reference proteome</keyword>
<feature type="compositionally biased region" description="Low complexity" evidence="4">
    <location>
        <begin position="544"/>
        <end position="592"/>
    </location>
</feature>
<evidence type="ECO:0000313" key="7">
    <source>
        <dbReference type="Proteomes" id="UP000278807"/>
    </source>
</evidence>
<dbReference type="InterPro" id="IPR000504">
    <property type="entry name" value="RRM_dom"/>
</dbReference>
<dbReference type="SUPFAM" id="SSF54928">
    <property type="entry name" value="RNA-binding domain, RBD"/>
    <property type="match status" value="1"/>
</dbReference>
<feature type="domain" description="RRM" evidence="5">
    <location>
        <begin position="289"/>
        <end position="378"/>
    </location>
</feature>
<dbReference type="Gene3D" id="3.30.70.330">
    <property type="match status" value="2"/>
</dbReference>
<dbReference type="SMART" id="SM00360">
    <property type="entry name" value="RRM"/>
    <property type="match status" value="2"/>
</dbReference>
<dbReference type="PANTHER" id="PTHR24012">
    <property type="entry name" value="RNA BINDING PROTEIN"/>
    <property type="match status" value="1"/>
</dbReference>
<reference evidence="8" key="1">
    <citation type="submission" date="2017-02" db="UniProtKB">
        <authorList>
            <consortium name="WormBaseParasite"/>
        </authorList>
    </citation>
    <scope>IDENTIFICATION</scope>
</reference>
<feature type="compositionally biased region" description="Low complexity" evidence="4">
    <location>
        <begin position="680"/>
        <end position="693"/>
    </location>
</feature>
<dbReference type="Pfam" id="PF00076">
    <property type="entry name" value="RRM_1"/>
    <property type="match status" value="1"/>
</dbReference>